<dbReference type="GO" id="GO:0010181">
    <property type="term" value="F:FMN binding"/>
    <property type="evidence" value="ECO:0007669"/>
    <property type="project" value="InterPro"/>
</dbReference>
<dbReference type="Proteomes" id="UP000605148">
    <property type="component" value="Unassembled WGS sequence"/>
</dbReference>
<organism evidence="4 5">
    <name type="scientific">Roseibium aquae</name>
    <dbReference type="NCBI Taxonomy" id="1323746"/>
    <lineage>
        <taxon>Bacteria</taxon>
        <taxon>Pseudomonadati</taxon>
        <taxon>Pseudomonadota</taxon>
        <taxon>Alphaproteobacteria</taxon>
        <taxon>Hyphomicrobiales</taxon>
        <taxon>Stappiaceae</taxon>
        <taxon>Roseibium</taxon>
    </lineage>
</organism>
<dbReference type="OrthoDB" id="9792858at2"/>
<evidence type="ECO:0000256" key="2">
    <source>
        <dbReference type="ARBA" id="ARBA00023002"/>
    </source>
</evidence>
<dbReference type="GO" id="GO:0042602">
    <property type="term" value="F:riboflavin reductase (NADPH) activity"/>
    <property type="evidence" value="ECO:0007669"/>
    <property type="project" value="TreeGrafter"/>
</dbReference>
<dbReference type="InterPro" id="IPR012349">
    <property type="entry name" value="Split_barrel_FMN-bd"/>
</dbReference>
<comment type="caution">
    <text evidence="4">The sequence shown here is derived from an EMBL/GenBank/DDBJ whole genome shotgun (WGS) entry which is preliminary data.</text>
</comment>
<evidence type="ECO:0000256" key="1">
    <source>
        <dbReference type="ARBA" id="ARBA00008898"/>
    </source>
</evidence>
<reference evidence="4" key="2">
    <citation type="submission" date="2020-09" db="EMBL/GenBank/DDBJ databases">
        <authorList>
            <person name="Sun Q."/>
            <person name="Zhou Y."/>
        </authorList>
    </citation>
    <scope>NUCLEOTIDE SEQUENCE</scope>
    <source>
        <strain evidence="4">CGMCC 1.12426</strain>
    </source>
</reference>
<sequence length="165" mass="17833">MTANHPLKDLRKALGRFTTGICIAATRKPDGSPVGLTINSFNSVSLDPPLVLWSIAGHAMSAPVFSEAEGFAISVLGADQRQVADRFAGPGDRFAFDDWAFGDHGAPFIRRAIAVFECRTVFQYEGGDHTIHVGEVLKHWTRPGAPLIYMDGQYGRAYPAGKVAC</sequence>
<dbReference type="Gene3D" id="2.30.110.10">
    <property type="entry name" value="Electron Transport, Fmn-binding Protein, Chain A"/>
    <property type="match status" value="1"/>
</dbReference>
<dbReference type="SMART" id="SM00903">
    <property type="entry name" value="Flavin_Reduct"/>
    <property type="match status" value="1"/>
</dbReference>
<dbReference type="InterPro" id="IPR050268">
    <property type="entry name" value="NADH-dep_flavin_reductase"/>
</dbReference>
<accession>A0A916T8D1</accession>
<comment type="similarity">
    <text evidence="1">Belongs to the non-flavoprotein flavin reductase family.</text>
</comment>
<protein>
    <submittedName>
        <fullName evidence="4">Flavin oxidoreductase</fullName>
    </submittedName>
</protein>
<evidence type="ECO:0000313" key="4">
    <source>
        <dbReference type="EMBL" id="GGB34067.1"/>
    </source>
</evidence>
<dbReference type="SUPFAM" id="SSF50475">
    <property type="entry name" value="FMN-binding split barrel"/>
    <property type="match status" value="1"/>
</dbReference>
<dbReference type="PANTHER" id="PTHR30466:SF11">
    <property type="entry name" value="FLAVIN-DEPENDENT MONOOXYGENASE, REDUCTASE SUBUNIT HSAB"/>
    <property type="match status" value="1"/>
</dbReference>
<reference evidence="4" key="1">
    <citation type="journal article" date="2014" name="Int. J. Syst. Evol. Microbiol.">
        <title>Complete genome sequence of Corynebacterium casei LMG S-19264T (=DSM 44701T), isolated from a smear-ripened cheese.</title>
        <authorList>
            <consortium name="US DOE Joint Genome Institute (JGI-PGF)"/>
            <person name="Walter F."/>
            <person name="Albersmeier A."/>
            <person name="Kalinowski J."/>
            <person name="Ruckert C."/>
        </authorList>
    </citation>
    <scope>NUCLEOTIDE SEQUENCE</scope>
    <source>
        <strain evidence="4">CGMCC 1.12426</strain>
    </source>
</reference>
<dbReference type="InterPro" id="IPR002563">
    <property type="entry name" value="Flavin_Rdtase-like_dom"/>
</dbReference>
<dbReference type="RefSeq" id="WP_150493678.1">
    <property type="nucleotide sequence ID" value="NZ_BMFA01000001.1"/>
</dbReference>
<dbReference type="EMBL" id="BMFA01000001">
    <property type="protein sequence ID" value="GGB34067.1"/>
    <property type="molecule type" value="Genomic_DNA"/>
</dbReference>
<feature type="domain" description="Flavin reductase like" evidence="3">
    <location>
        <begin position="14"/>
        <end position="156"/>
    </location>
</feature>
<dbReference type="AlphaFoldDB" id="A0A916T8D1"/>
<proteinExistence type="inferred from homology"/>
<name>A0A916T8D1_9HYPH</name>
<dbReference type="PANTHER" id="PTHR30466">
    <property type="entry name" value="FLAVIN REDUCTASE"/>
    <property type="match status" value="1"/>
</dbReference>
<keyword evidence="5" id="KW-1185">Reference proteome</keyword>
<keyword evidence="2" id="KW-0560">Oxidoreductase</keyword>
<evidence type="ECO:0000259" key="3">
    <source>
        <dbReference type="SMART" id="SM00903"/>
    </source>
</evidence>
<evidence type="ECO:0000313" key="5">
    <source>
        <dbReference type="Proteomes" id="UP000605148"/>
    </source>
</evidence>
<dbReference type="Pfam" id="PF01613">
    <property type="entry name" value="Flavin_Reduct"/>
    <property type="match status" value="1"/>
</dbReference>
<gene>
    <name evidence="4" type="ORF">GCM10011316_02710</name>
</gene>